<reference evidence="4" key="1">
    <citation type="journal article" date="2023" name="Mol. Phylogenet. Evol.">
        <title>Genome-scale phylogeny and comparative genomics of the fungal order Sordariales.</title>
        <authorList>
            <person name="Hensen N."/>
            <person name="Bonometti L."/>
            <person name="Westerberg I."/>
            <person name="Brannstrom I.O."/>
            <person name="Guillou S."/>
            <person name="Cros-Aarteil S."/>
            <person name="Calhoun S."/>
            <person name="Haridas S."/>
            <person name="Kuo A."/>
            <person name="Mondo S."/>
            <person name="Pangilinan J."/>
            <person name="Riley R."/>
            <person name="LaButti K."/>
            <person name="Andreopoulos B."/>
            <person name="Lipzen A."/>
            <person name="Chen C."/>
            <person name="Yan M."/>
            <person name="Daum C."/>
            <person name="Ng V."/>
            <person name="Clum A."/>
            <person name="Steindorff A."/>
            <person name="Ohm R.A."/>
            <person name="Martin F."/>
            <person name="Silar P."/>
            <person name="Natvig D.O."/>
            <person name="Lalanne C."/>
            <person name="Gautier V."/>
            <person name="Ament-Velasquez S.L."/>
            <person name="Kruys A."/>
            <person name="Hutchinson M.I."/>
            <person name="Powell A.J."/>
            <person name="Barry K."/>
            <person name="Miller A.N."/>
            <person name="Grigoriev I.V."/>
            <person name="Debuchy R."/>
            <person name="Gladieux P."/>
            <person name="Hiltunen Thoren M."/>
            <person name="Johannesson H."/>
        </authorList>
    </citation>
    <scope>NUCLEOTIDE SEQUENCE</scope>
    <source>
        <strain evidence="4">CBS 990.96</strain>
    </source>
</reference>
<dbReference type="PROSITE" id="PS50297">
    <property type="entry name" value="ANK_REP_REGION"/>
    <property type="match status" value="2"/>
</dbReference>
<comment type="caution">
    <text evidence="4">The sequence shown here is derived from an EMBL/GenBank/DDBJ whole genome shotgun (WGS) entry which is preliminary data.</text>
</comment>
<accession>A0AAN7GYI8</accession>
<dbReference type="AlphaFoldDB" id="A0AAN7GYI8"/>
<dbReference type="PANTHER" id="PTHR24198:SF165">
    <property type="entry name" value="ANKYRIN REPEAT-CONTAINING PROTEIN-RELATED"/>
    <property type="match status" value="1"/>
</dbReference>
<sequence length="511" mass="56436">MQQHQHHQDQGSAIANPPIVTCLPRCKCTCHRTKKSATPSFLSCALGQLFVEHVGIPIISTKCNRQECTNAQPSQVYAEYWFPLGIFWSSIIRFSANYQSNIGPSFQLSTLRRILDSAPAVNFAIRGDIESLKDLFRRGLASPQDVSDTPGYSLMRWALYSRQYKTVLFLHHAGADANYRPKAISDNSPSNKIADNIMNGNLAKDMADQLWPIANKDWVEEQNFPLLHRIVIRLHGKDLKEALAENPSAVDERDAMGRTALLWAAAHGDEGSVTTLLSYGADPNILDCQHSRPLSYAADNNHAVCTRILLEAGAQPDPIILGGLRIGSPLNCAARNASDSVIIKILLEFKANVDACGVDGRTPLIHAARTDNVSFALLLLEHKANINAIATDGQTPLATAIVHNSHGVLRLLLDRWAEYGSPGPRLLELTTRYVDHETLAILSSTANHIGLNFDKRHCYTSLYQKIMDERHDKNKKLTFAFSELLSILQGETSAEDLMEKGTVLDGSLRGF</sequence>
<dbReference type="Pfam" id="PF12796">
    <property type="entry name" value="Ank_2"/>
    <property type="match status" value="2"/>
</dbReference>
<dbReference type="SUPFAM" id="SSF48403">
    <property type="entry name" value="Ankyrin repeat"/>
    <property type="match status" value="1"/>
</dbReference>
<feature type="repeat" description="ANK" evidence="3">
    <location>
        <begin position="256"/>
        <end position="288"/>
    </location>
</feature>
<dbReference type="PANTHER" id="PTHR24198">
    <property type="entry name" value="ANKYRIN REPEAT AND PROTEIN KINASE DOMAIN-CONTAINING PROTEIN"/>
    <property type="match status" value="1"/>
</dbReference>
<dbReference type="EMBL" id="MU865335">
    <property type="protein sequence ID" value="KAK4227118.1"/>
    <property type="molecule type" value="Genomic_DNA"/>
</dbReference>
<evidence type="ECO:0000256" key="2">
    <source>
        <dbReference type="ARBA" id="ARBA00023043"/>
    </source>
</evidence>
<gene>
    <name evidence="4" type="ORF">QBC38DRAFT_545318</name>
</gene>
<dbReference type="Proteomes" id="UP001301958">
    <property type="component" value="Unassembled WGS sequence"/>
</dbReference>
<dbReference type="PROSITE" id="PS50088">
    <property type="entry name" value="ANK_REPEAT"/>
    <property type="match status" value="2"/>
</dbReference>
<keyword evidence="5" id="KW-1185">Reference proteome</keyword>
<evidence type="ECO:0000313" key="5">
    <source>
        <dbReference type="Proteomes" id="UP001301958"/>
    </source>
</evidence>
<evidence type="ECO:0000256" key="3">
    <source>
        <dbReference type="PROSITE-ProRule" id="PRU00023"/>
    </source>
</evidence>
<protein>
    <submittedName>
        <fullName evidence="4">Ankyrin repeat-containing domain protein</fullName>
    </submittedName>
</protein>
<dbReference type="InterPro" id="IPR036770">
    <property type="entry name" value="Ankyrin_rpt-contain_sf"/>
</dbReference>
<proteinExistence type="predicted"/>
<organism evidence="4 5">
    <name type="scientific">Podospora fimiseda</name>
    <dbReference type="NCBI Taxonomy" id="252190"/>
    <lineage>
        <taxon>Eukaryota</taxon>
        <taxon>Fungi</taxon>
        <taxon>Dikarya</taxon>
        <taxon>Ascomycota</taxon>
        <taxon>Pezizomycotina</taxon>
        <taxon>Sordariomycetes</taxon>
        <taxon>Sordariomycetidae</taxon>
        <taxon>Sordariales</taxon>
        <taxon>Podosporaceae</taxon>
        <taxon>Podospora</taxon>
    </lineage>
</organism>
<name>A0AAN7GYI8_9PEZI</name>
<reference evidence="4" key="2">
    <citation type="submission" date="2023-05" db="EMBL/GenBank/DDBJ databases">
        <authorList>
            <consortium name="Lawrence Berkeley National Laboratory"/>
            <person name="Steindorff A."/>
            <person name="Hensen N."/>
            <person name="Bonometti L."/>
            <person name="Westerberg I."/>
            <person name="Brannstrom I.O."/>
            <person name="Guillou S."/>
            <person name="Cros-Aarteil S."/>
            <person name="Calhoun S."/>
            <person name="Haridas S."/>
            <person name="Kuo A."/>
            <person name="Mondo S."/>
            <person name="Pangilinan J."/>
            <person name="Riley R."/>
            <person name="Labutti K."/>
            <person name="Andreopoulos B."/>
            <person name="Lipzen A."/>
            <person name="Chen C."/>
            <person name="Yanf M."/>
            <person name="Daum C."/>
            <person name="Ng V."/>
            <person name="Clum A."/>
            <person name="Ohm R."/>
            <person name="Martin F."/>
            <person name="Silar P."/>
            <person name="Natvig D."/>
            <person name="Lalanne C."/>
            <person name="Gautier V."/>
            <person name="Ament-Velasquez S.L."/>
            <person name="Kruys A."/>
            <person name="Hutchinson M.I."/>
            <person name="Powell A.J."/>
            <person name="Barry K."/>
            <person name="Miller A.N."/>
            <person name="Grigoriev I.V."/>
            <person name="Debuchy R."/>
            <person name="Gladieux P."/>
            <person name="Thoren M.H."/>
            <person name="Johannesson H."/>
        </authorList>
    </citation>
    <scope>NUCLEOTIDE SEQUENCE</scope>
    <source>
        <strain evidence="4">CBS 990.96</strain>
    </source>
</reference>
<feature type="repeat" description="ANK" evidence="3">
    <location>
        <begin position="359"/>
        <end position="391"/>
    </location>
</feature>
<evidence type="ECO:0000256" key="1">
    <source>
        <dbReference type="ARBA" id="ARBA00022737"/>
    </source>
</evidence>
<dbReference type="SMART" id="SM00248">
    <property type="entry name" value="ANK"/>
    <property type="match status" value="6"/>
</dbReference>
<dbReference type="InterPro" id="IPR002110">
    <property type="entry name" value="Ankyrin_rpt"/>
</dbReference>
<dbReference type="Gene3D" id="1.25.40.20">
    <property type="entry name" value="Ankyrin repeat-containing domain"/>
    <property type="match status" value="2"/>
</dbReference>
<keyword evidence="2 3" id="KW-0040">ANK repeat</keyword>
<keyword evidence="1" id="KW-0677">Repeat</keyword>
<evidence type="ECO:0000313" key="4">
    <source>
        <dbReference type="EMBL" id="KAK4227118.1"/>
    </source>
</evidence>